<organism evidence="1 2">
    <name type="scientific">Phytophthora nicotianae</name>
    <name type="common">Potato buckeye rot agent</name>
    <name type="synonym">Phytophthora parasitica</name>
    <dbReference type="NCBI Taxonomy" id="4792"/>
    <lineage>
        <taxon>Eukaryota</taxon>
        <taxon>Sar</taxon>
        <taxon>Stramenopiles</taxon>
        <taxon>Oomycota</taxon>
        <taxon>Peronosporomycetes</taxon>
        <taxon>Peronosporales</taxon>
        <taxon>Peronosporaceae</taxon>
        <taxon>Phytophthora</taxon>
    </lineage>
</organism>
<evidence type="ECO:0000313" key="2">
    <source>
        <dbReference type="Proteomes" id="UP000053864"/>
    </source>
</evidence>
<accession>W2JFS4</accession>
<proteinExistence type="predicted"/>
<name>W2JFS4_PHYNI</name>
<protein>
    <submittedName>
        <fullName evidence="1">Uncharacterized protein</fullName>
    </submittedName>
</protein>
<gene>
    <name evidence="1" type="ORF">L916_04632</name>
</gene>
<evidence type="ECO:0000313" key="1">
    <source>
        <dbReference type="EMBL" id="ETL45234.1"/>
    </source>
</evidence>
<reference evidence="1 2" key="1">
    <citation type="submission" date="2013-11" db="EMBL/GenBank/DDBJ databases">
        <title>The Genome Sequence of Phytophthora parasitica CJ05E6.</title>
        <authorList>
            <consortium name="The Broad Institute Genomics Platform"/>
            <person name="Russ C."/>
            <person name="Tyler B."/>
            <person name="Panabieres F."/>
            <person name="Shan W."/>
            <person name="Tripathy S."/>
            <person name="Grunwald N."/>
            <person name="Machado M."/>
            <person name="Johnson C.S."/>
            <person name="Arredondo F."/>
            <person name="Hong C."/>
            <person name="Coffey M."/>
            <person name="Young S.K."/>
            <person name="Zeng Q."/>
            <person name="Gargeya S."/>
            <person name="Fitzgerald M."/>
            <person name="Abouelleil A."/>
            <person name="Alvarado L."/>
            <person name="Chapman S.B."/>
            <person name="Gainer-Dewar J."/>
            <person name="Goldberg J."/>
            <person name="Griggs A."/>
            <person name="Gujja S."/>
            <person name="Hansen M."/>
            <person name="Howarth C."/>
            <person name="Imamovic A."/>
            <person name="Ireland A."/>
            <person name="Larimer J."/>
            <person name="McCowan C."/>
            <person name="Murphy C."/>
            <person name="Pearson M."/>
            <person name="Poon T.W."/>
            <person name="Priest M."/>
            <person name="Roberts A."/>
            <person name="Saif S."/>
            <person name="Shea T."/>
            <person name="Sykes S."/>
            <person name="Wortman J."/>
            <person name="Nusbaum C."/>
            <person name="Birren B."/>
        </authorList>
    </citation>
    <scope>NUCLEOTIDE SEQUENCE [LARGE SCALE GENOMIC DNA]</scope>
    <source>
        <strain evidence="1 2">CJ05E6</strain>
    </source>
</reference>
<dbReference type="EMBL" id="KI671820">
    <property type="protein sequence ID" value="ETL45234.1"/>
    <property type="molecule type" value="Genomic_DNA"/>
</dbReference>
<sequence>MHPRTCLLASYSCSIHILVVTSSSRQDHRVAMSNDKDSVISFWIPRCFRRKKTPPTVEMIGNIFEQRIMQRLKKHKRSSRLKHSRPRPISCEFKTLDVPDQPLLKPKQEQCQMLSWDSFADSPPSSVGAEAGGIIGTTHMKNPCDVLTSSRYTALLVRQETFQEAAFRLHQLAHLDTNNSTSSFEYQIPRQSGRQWSTATTRGSVG</sequence>
<dbReference type="Proteomes" id="UP000053864">
    <property type="component" value="Unassembled WGS sequence"/>
</dbReference>
<dbReference type="AlphaFoldDB" id="W2JFS4"/>